<reference evidence="2 3" key="1">
    <citation type="journal article" date="2013" name="Mar. Genomics">
        <title>Expression of sulfatases in Rhodopirellula baltica and the diversity of sulfatases in the genus Rhodopirellula.</title>
        <authorList>
            <person name="Wegner C.E."/>
            <person name="Richter-Heitmann T."/>
            <person name="Klindworth A."/>
            <person name="Klockow C."/>
            <person name="Richter M."/>
            <person name="Achstetter T."/>
            <person name="Glockner F.O."/>
            <person name="Harder J."/>
        </authorList>
    </citation>
    <scope>NUCLEOTIDE SEQUENCE [LARGE SCALE GENOMIC DNA]</scope>
    <source>
        <strain evidence="2 3">SH398</strain>
    </source>
</reference>
<feature type="compositionally biased region" description="Basic residues" evidence="1">
    <location>
        <begin position="82"/>
        <end position="91"/>
    </location>
</feature>
<dbReference type="EMBL" id="ANOF01000076">
    <property type="protein sequence ID" value="EMI26998.1"/>
    <property type="molecule type" value="Genomic_DNA"/>
</dbReference>
<dbReference type="Proteomes" id="UP000011996">
    <property type="component" value="Unassembled WGS sequence"/>
</dbReference>
<evidence type="ECO:0000313" key="2">
    <source>
        <dbReference type="EMBL" id="EMI26998.1"/>
    </source>
</evidence>
<comment type="caution">
    <text evidence="2">The sequence shown here is derived from an EMBL/GenBank/DDBJ whole genome shotgun (WGS) entry which is preliminary data.</text>
</comment>
<proteinExistence type="predicted"/>
<dbReference type="NCBIfam" id="TIGR03643">
    <property type="entry name" value="TIGR03643 family protein"/>
    <property type="match status" value="1"/>
</dbReference>
<gene>
    <name evidence="2" type="ORF">RESH_02429</name>
</gene>
<evidence type="ECO:0008006" key="4">
    <source>
        <dbReference type="Google" id="ProtNLM"/>
    </source>
</evidence>
<organism evidence="2 3">
    <name type="scientific">Rhodopirellula europaea SH398</name>
    <dbReference type="NCBI Taxonomy" id="1263868"/>
    <lineage>
        <taxon>Bacteria</taxon>
        <taxon>Pseudomonadati</taxon>
        <taxon>Planctomycetota</taxon>
        <taxon>Planctomycetia</taxon>
        <taxon>Pirellulales</taxon>
        <taxon>Pirellulaceae</taxon>
        <taxon>Rhodopirellula</taxon>
    </lineage>
</organism>
<dbReference type="PATRIC" id="fig|1263868.3.peg.2642"/>
<dbReference type="InterPro" id="IPR019882">
    <property type="entry name" value="CHP03643"/>
</dbReference>
<dbReference type="Pfam" id="PF10985">
    <property type="entry name" value="DUF2805"/>
    <property type="match status" value="1"/>
</dbReference>
<feature type="region of interest" description="Disordered" evidence="1">
    <location>
        <begin position="67"/>
        <end position="91"/>
    </location>
</feature>
<name>M5S5S9_9BACT</name>
<evidence type="ECO:0000313" key="3">
    <source>
        <dbReference type="Proteomes" id="UP000011996"/>
    </source>
</evidence>
<dbReference type="AlphaFoldDB" id="M5S5S9"/>
<protein>
    <recommendedName>
        <fullName evidence="4">TIGR03643 family protein</fullName>
    </recommendedName>
</protein>
<evidence type="ECO:0000256" key="1">
    <source>
        <dbReference type="SAM" id="MobiDB-lite"/>
    </source>
</evidence>
<accession>M5S5S9</accession>
<sequence length="91" mass="10948">MKREPQKLSRAEIDRVIMMAWEDRTSFDAIRTQFSLSHGDVIELMRKEMKPSSFRMWRRRTAGRLTKHEAAFSSQQDENRCRRFRAKSQRG</sequence>
<dbReference type="STRING" id="1263868.RESH_02429"/>